<dbReference type="Proteomes" id="UP001244011">
    <property type="component" value="Unassembled WGS sequence"/>
</dbReference>
<comment type="caution">
    <text evidence="1">The sequence shown here is derived from an EMBL/GenBank/DDBJ whole genome shotgun (WGS) entry which is preliminary data.</text>
</comment>
<organism evidence="1 2">
    <name type="scientific">Phialemonium atrogriseum</name>
    <dbReference type="NCBI Taxonomy" id="1093897"/>
    <lineage>
        <taxon>Eukaryota</taxon>
        <taxon>Fungi</taxon>
        <taxon>Dikarya</taxon>
        <taxon>Ascomycota</taxon>
        <taxon>Pezizomycotina</taxon>
        <taxon>Sordariomycetes</taxon>
        <taxon>Sordariomycetidae</taxon>
        <taxon>Cephalothecales</taxon>
        <taxon>Cephalothecaceae</taxon>
        <taxon>Phialemonium</taxon>
    </lineage>
</organism>
<dbReference type="GeneID" id="85309580"/>
<dbReference type="RefSeq" id="XP_060288460.1">
    <property type="nucleotide sequence ID" value="XM_060426393.1"/>
</dbReference>
<reference evidence="1" key="1">
    <citation type="submission" date="2023-06" db="EMBL/GenBank/DDBJ databases">
        <title>Genome-scale phylogeny and comparative genomics of the fungal order Sordariales.</title>
        <authorList>
            <consortium name="Lawrence Berkeley National Laboratory"/>
            <person name="Hensen N."/>
            <person name="Bonometti L."/>
            <person name="Westerberg I."/>
            <person name="Brannstrom I.O."/>
            <person name="Guillou S."/>
            <person name="Cros-Aarteil S."/>
            <person name="Calhoun S."/>
            <person name="Haridas S."/>
            <person name="Kuo A."/>
            <person name="Mondo S."/>
            <person name="Pangilinan J."/>
            <person name="Riley R."/>
            <person name="Labutti K."/>
            <person name="Andreopoulos B."/>
            <person name="Lipzen A."/>
            <person name="Chen C."/>
            <person name="Yanf M."/>
            <person name="Daum C."/>
            <person name="Ng V."/>
            <person name="Clum A."/>
            <person name="Steindorff A."/>
            <person name="Ohm R."/>
            <person name="Martin F."/>
            <person name="Silar P."/>
            <person name="Natvig D."/>
            <person name="Lalanne C."/>
            <person name="Gautier V."/>
            <person name="Ament-Velasquez S.L."/>
            <person name="Kruys A."/>
            <person name="Hutchinson M.I."/>
            <person name="Powell A.J."/>
            <person name="Barry K."/>
            <person name="Miller A.N."/>
            <person name="Grigoriev I.V."/>
            <person name="Debuchy R."/>
            <person name="Gladieux P."/>
            <person name="Thoren M.H."/>
            <person name="Johannesson H."/>
        </authorList>
    </citation>
    <scope>NUCLEOTIDE SEQUENCE</scope>
    <source>
        <strain evidence="1">8032-3</strain>
    </source>
</reference>
<dbReference type="Gene3D" id="3.40.50.300">
    <property type="entry name" value="P-loop containing nucleotide triphosphate hydrolases"/>
    <property type="match status" value="1"/>
</dbReference>
<keyword evidence="2" id="KW-1185">Reference proteome</keyword>
<protein>
    <submittedName>
        <fullName evidence="1">Uncharacterized protein</fullName>
    </submittedName>
</protein>
<gene>
    <name evidence="1" type="ORF">QBC33DRAFT_520646</name>
</gene>
<proteinExistence type="predicted"/>
<accession>A0AAJ0C9X1</accession>
<name>A0AAJ0C9X1_9PEZI</name>
<dbReference type="SUPFAM" id="SSF52540">
    <property type="entry name" value="P-loop containing nucleoside triphosphate hydrolases"/>
    <property type="match status" value="1"/>
</dbReference>
<dbReference type="InterPro" id="IPR027417">
    <property type="entry name" value="P-loop_NTPase"/>
</dbReference>
<evidence type="ECO:0000313" key="2">
    <source>
        <dbReference type="Proteomes" id="UP001244011"/>
    </source>
</evidence>
<evidence type="ECO:0000313" key="1">
    <source>
        <dbReference type="EMBL" id="KAK1772247.1"/>
    </source>
</evidence>
<dbReference type="EMBL" id="MU838997">
    <property type="protein sequence ID" value="KAK1772247.1"/>
    <property type="molecule type" value="Genomic_DNA"/>
</dbReference>
<sequence>MATTKAAPLVWINGFPGSGKLTVAMAISTLHKAVIVLDNHKLIDPVEAQFPRTHPCYQHERQSYRQAVLEKYVCDTATNSRLVVFTDFQSNNDLGRNVASEYRDAAYRAG</sequence>
<dbReference type="AlphaFoldDB" id="A0AAJ0C9X1"/>